<evidence type="ECO:0000313" key="6">
    <source>
        <dbReference type="EMBL" id="CCI40858.1"/>
    </source>
</evidence>
<dbReference type="InterPro" id="IPR012677">
    <property type="entry name" value="Nucleotide-bd_a/b_plait_sf"/>
</dbReference>
<dbReference type="OrthoDB" id="439808at2759"/>
<protein>
    <recommendedName>
        <fullName evidence="5">RRM domain-containing protein</fullName>
    </recommendedName>
</protein>
<dbReference type="Gene3D" id="3.30.70.330">
    <property type="match status" value="2"/>
</dbReference>
<accession>A0A024G1Z8</accession>
<feature type="domain" description="RRM" evidence="5">
    <location>
        <begin position="214"/>
        <end position="291"/>
    </location>
</feature>
<comment type="caution">
    <text evidence="6">The sequence shown here is derived from an EMBL/GenBank/DDBJ whole genome shotgun (WGS) entry which is preliminary data.</text>
</comment>
<evidence type="ECO:0000259" key="5">
    <source>
        <dbReference type="PROSITE" id="PS50102"/>
    </source>
</evidence>
<feature type="compositionally biased region" description="Basic and acidic residues" evidence="4">
    <location>
        <begin position="63"/>
        <end position="79"/>
    </location>
</feature>
<dbReference type="GO" id="GO:0003723">
    <property type="term" value="F:RNA binding"/>
    <property type="evidence" value="ECO:0007669"/>
    <property type="project" value="UniProtKB-UniRule"/>
</dbReference>
<feature type="domain" description="RRM" evidence="5">
    <location>
        <begin position="112"/>
        <end position="189"/>
    </location>
</feature>
<dbReference type="SUPFAM" id="SSF54928">
    <property type="entry name" value="RNA-binding domain, RBD"/>
    <property type="match status" value="2"/>
</dbReference>
<gene>
    <name evidence="6" type="ORF">BN9_016420</name>
</gene>
<dbReference type="AlphaFoldDB" id="A0A024G1Z8"/>
<dbReference type="InParanoid" id="A0A024G1Z8"/>
<dbReference type="PANTHER" id="PTHR23236">
    <property type="entry name" value="EUKARYOTIC TRANSLATION INITIATION FACTOR 4B/4H"/>
    <property type="match status" value="1"/>
</dbReference>
<dbReference type="EMBL" id="CAIX01000012">
    <property type="protein sequence ID" value="CCI40858.1"/>
    <property type="molecule type" value="Genomic_DNA"/>
</dbReference>
<dbReference type="PROSITE" id="PS50102">
    <property type="entry name" value="RRM"/>
    <property type="match status" value="2"/>
</dbReference>
<dbReference type="InterPro" id="IPR000504">
    <property type="entry name" value="RRM_dom"/>
</dbReference>
<evidence type="ECO:0000313" key="7">
    <source>
        <dbReference type="Proteomes" id="UP000053237"/>
    </source>
</evidence>
<organism evidence="6 7">
    <name type="scientific">Albugo candida</name>
    <dbReference type="NCBI Taxonomy" id="65357"/>
    <lineage>
        <taxon>Eukaryota</taxon>
        <taxon>Sar</taxon>
        <taxon>Stramenopiles</taxon>
        <taxon>Oomycota</taxon>
        <taxon>Peronosporomycetes</taxon>
        <taxon>Albuginales</taxon>
        <taxon>Albuginaceae</taxon>
        <taxon>Albugo</taxon>
    </lineage>
</organism>
<sequence>MAKHSKRQRKETSIDEENSDMTNEGCKNAHLELESDSSNSSSDEETEKTLFRPSSAQNPSDAEIIRDQDHQRDVRSTKVERKKVKKTKSVKDDDTVEDQDLLVEEVAQKVEATIYVEGIPYDCDEGDIVTHFSPCGIVKEVRLPRYQDSGRPRGYAHVLFESASSIPGALKMDKKYLKRRYLSVRKAEKPRSVELALEQQKQANISVNKIKGCRTVFIKQLPYDIEEEQVKQALQNCGNIVSVRLPLWNDTKKLKGFGYVEFEKEESALQAVKKSGMKIGNRMALIQLETTHSGPKASFRKRDGQYWIKGEEGKKLLGKRLAEKSRHKVRKVASSKRP</sequence>
<evidence type="ECO:0000256" key="2">
    <source>
        <dbReference type="ARBA" id="ARBA00022884"/>
    </source>
</evidence>
<feature type="region of interest" description="Disordered" evidence="4">
    <location>
        <begin position="319"/>
        <end position="338"/>
    </location>
</feature>
<dbReference type="SMART" id="SM00360">
    <property type="entry name" value="RRM"/>
    <property type="match status" value="2"/>
</dbReference>
<keyword evidence="1" id="KW-0677">Repeat</keyword>
<dbReference type="InterPro" id="IPR035979">
    <property type="entry name" value="RBD_domain_sf"/>
</dbReference>
<evidence type="ECO:0000256" key="1">
    <source>
        <dbReference type="ARBA" id="ARBA00022737"/>
    </source>
</evidence>
<evidence type="ECO:0000256" key="4">
    <source>
        <dbReference type="SAM" id="MobiDB-lite"/>
    </source>
</evidence>
<name>A0A024G1Z8_9STRA</name>
<proteinExistence type="predicted"/>
<keyword evidence="2 3" id="KW-0694">RNA-binding</keyword>
<dbReference type="PANTHER" id="PTHR23236:SF119">
    <property type="entry name" value="NUCLEAR RNA-BINDING PROTEIN SART-3"/>
    <property type="match status" value="1"/>
</dbReference>
<dbReference type="Pfam" id="PF00076">
    <property type="entry name" value="RRM_1"/>
    <property type="match status" value="2"/>
</dbReference>
<feature type="compositionally biased region" description="Basic residues" evidence="4">
    <location>
        <begin position="325"/>
        <end position="338"/>
    </location>
</feature>
<keyword evidence="7" id="KW-1185">Reference proteome</keyword>
<evidence type="ECO:0000256" key="3">
    <source>
        <dbReference type="PROSITE-ProRule" id="PRU00176"/>
    </source>
</evidence>
<feature type="region of interest" description="Disordered" evidence="4">
    <location>
        <begin position="1"/>
        <end position="93"/>
    </location>
</feature>
<dbReference type="STRING" id="65357.A0A024G1Z8"/>
<dbReference type="Proteomes" id="UP000053237">
    <property type="component" value="Unassembled WGS sequence"/>
</dbReference>
<reference evidence="6 7" key="1">
    <citation type="submission" date="2012-05" db="EMBL/GenBank/DDBJ databases">
        <title>Recombination and specialization in a pathogen metapopulation.</title>
        <authorList>
            <person name="Gardiner A."/>
            <person name="Kemen E."/>
            <person name="Schultz-Larsen T."/>
            <person name="MacLean D."/>
            <person name="Van Oosterhout C."/>
            <person name="Jones J.D.G."/>
        </authorList>
    </citation>
    <scope>NUCLEOTIDE SEQUENCE [LARGE SCALE GENOMIC DNA]</scope>
    <source>
        <strain evidence="6 7">Ac Nc2</strain>
    </source>
</reference>